<gene>
    <name evidence="2" type="ORF">DB31_2622</name>
</gene>
<dbReference type="Gene3D" id="3.40.50.1820">
    <property type="entry name" value="alpha/beta hydrolase"/>
    <property type="match status" value="1"/>
</dbReference>
<proteinExistence type="predicted"/>
<dbReference type="InterPro" id="IPR029058">
    <property type="entry name" value="AB_hydrolase_fold"/>
</dbReference>
<dbReference type="STRING" id="394096.DB31_2622"/>
<dbReference type="InterPro" id="IPR000801">
    <property type="entry name" value="Esterase-like"/>
</dbReference>
<evidence type="ECO:0000313" key="3">
    <source>
        <dbReference type="Proteomes" id="UP000028725"/>
    </source>
</evidence>
<dbReference type="RefSeq" id="WP_044195814.1">
    <property type="nucleotide sequence ID" value="NZ_JMCB01000017.1"/>
</dbReference>
<accession>A0A085W741</accession>
<feature type="signal peptide" evidence="1">
    <location>
        <begin position="1"/>
        <end position="26"/>
    </location>
</feature>
<comment type="caution">
    <text evidence="2">The sequence shown here is derived from an EMBL/GenBank/DDBJ whole genome shotgun (WGS) entry which is preliminary data.</text>
</comment>
<organism evidence="2 3">
    <name type="scientific">Hyalangium minutum</name>
    <dbReference type="NCBI Taxonomy" id="394096"/>
    <lineage>
        <taxon>Bacteria</taxon>
        <taxon>Pseudomonadati</taxon>
        <taxon>Myxococcota</taxon>
        <taxon>Myxococcia</taxon>
        <taxon>Myxococcales</taxon>
        <taxon>Cystobacterineae</taxon>
        <taxon>Archangiaceae</taxon>
        <taxon>Hyalangium</taxon>
    </lineage>
</organism>
<sequence>MRKYVSVWARTLACLLVLVSAAAAEATTVRVNYDVGYGNRITLRGSKSPFSWTTGVNATWATGNAWTYTWPDSVGDVELKPMINDATWSIGANYKVKAGTTVNIYPFFQGRAGTLVKINNFSSPQLGNTRTLRIYLPPSYSLNPLKRYPVLYMHDGQNLFEAATAFGGVEWQVDETANSLINNGQMDEVIVVGVDNGGANRIYEYTPCCDPQYGGGGADVYERFLLETVRPYINQNYRTLTTNKNTAIMGSSLGGLVSTYISRRHPEVFSKSGGLSSSFWWNGQALTQQVEAATAKVAVSFYIDAGTNSDGLTETTRMRDALVTDGYVQGQDLYSYVAQGAGHNEASWAARLSIPLTYLFPWQSTVY</sequence>
<dbReference type="PANTHER" id="PTHR48098:SF6">
    <property type="entry name" value="FERRI-BACILLIBACTIN ESTERASE BESA"/>
    <property type="match status" value="1"/>
</dbReference>
<dbReference type="AlphaFoldDB" id="A0A085W741"/>
<name>A0A085W741_9BACT</name>
<keyword evidence="3" id="KW-1185">Reference proteome</keyword>
<feature type="chain" id="PRO_5001799463" evidence="1">
    <location>
        <begin position="27"/>
        <end position="367"/>
    </location>
</feature>
<keyword evidence="1" id="KW-0732">Signal</keyword>
<dbReference type="OrthoDB" id="49490at2"/>
<dbReference type="EMBL" id="JMCB01000017">
    <property type="protein sequence ID" value="KFE63504.1"/>
    <property type="molecule type" value="Genomic_DNA"/>
</dbReference>
<dbReference type="PANTHER" id="PTHR48098">
    <property type="entry name" value="ENTEROCHELIN ESTERASE-RELATED"/>
    <property type="match status" value="1"/>
</dbReference>
<protein>
    <submittedName>
        <fullName evidence="2">Putative esterase</fullName>
    </submittedName>
</protein>
<dbReference type="Proteomes" id="UP000028725">
    <property type="component" value="Unassembled WGS sequence"/>
</dbReference>
<dbReference type="SUPFAM" id="SSF53474">
    <property type="entry name" value="alpha/beta-Hydrolases"/>
    <property type="match status" value="1"/>
</dbReference>
<dbReference type="Pfam" id="PF00756">
    <property type="entry name" value="Esterase"/>
    <property type="match status" value="1"/>
</dbReference>
<dbReference type="InterPro" id="IPR050583">
    <property type="entry name" value="Mycobacterial_A85_antigen"/>
</dbReference>
<evidence type="ECO:0000313" key="2">
    <source>
        <dbReference type="EMBL" id="KFE63504.1"/>
    </source>
</evidence>
<reference evidence="2 3" key="1">
    <citation type="submission" date="2014-04" db="EMBL/GenBank/DDBJ databases">
        <title>Genome assembly of Hyalangium minutum DSM 14724.</title>
        <authorList>
            <person name="Sharma G."/>
            <person name="Subramanian S."/>
        </authorList>
    </citation>
    <scope>NUCLEOTIDE SEQUENCE [LARGE SCALE GENOMIC DNA]</scope>
    <source>
        <strain evidence="2 3">DSM 14724</strain>
    </source>
</reference>
<evidence type="ECO:0000256" key="1">
    <source>
        <dbReference type="SAM" id="SignalP"/>
    </source>
</evidence>